<feature type="transmembrane region" description="Helical" evidence="1">
    <location>
        <begin position="41"/>
        <end position="59"/>
    </location>
</feature>
<dbReference type="Pfam" id="PF11298">
    <property type="entry name" value="DUF3099"/>
    <property type="match status" value="1"/>
</dbReference>
<proteinExistence type="predicted"/>
<dbReference type="EMBL" id="CP110615">
    <property type="protein sequence ID" value="UZJ26412.1"/>
    <property type="molecule type" value="Genomic_DNA"/>
</dbReference>
<dbReference type="RefSeq" id="WP_265384516.1">
    <property type="nucleotide sequence ID" value="NZ_CP110615.1"/>
</dbReference>
<dbReference type="InterPro" id="IPR021449">
    <property type="entry name" value="DUF3099"/>
</dbReference>
<organism evidence="2 3">
    <name type="scientific">Rhodococcus antarcticus</name>
    <dbReference type="NCBI Taxonomy" id="2987751"/>
    <lineage>
        <taxon>Bacteria</taxon>
        <taxon>Bacillati</taxon>
        <taxon>Actinomycetota</taxon>
        <taxon>Actinomycetes</taxon>
        <taxon>Mycobacteriales</taxon>
        <taxon>Nocardiaceae</taxon>
        <taxon>Rhodococcus</taxon>
    </lineage>
</organism>
<dbReference type="Proteomes" id="UP001164965">
    <property type="component" value="Chromosome"/>
</dbReference>
<name>A0ABY6P439_9NOCA</name>
<gene>
    <name evidence="2" type="ORF">RHODO2019_08460</name>
</gene>
<feature type="transmembrane region" description="Helical" evidence="1">
    <location>
        <begin position="65"/>
        <end position="86"/>
    </location>
</feature>
<sequence>MSVTSTLHRNHHHTAADRDTVLITDAPVSFTEQHDARVRKYVLLMSLRIPALVLAAVLYAATGLWWLPLIVVAASLPLPWVAVLIANDGPPRAREDVDRYIWGTEVQAPAIAAPARRELDAAKHQD</sequence>
<evidence type="ECO:0000313" key="3">
    <source>
        <dbReference type="Proteomes" id="UP001164965"/>
    </source>
</evidence>
<protein>
    <submittedName>
        <fullName evidence="2">DUF3099 domain-containing protein</fullName>
    </submittedName>
</protein>
<keyword evidence="3" id="KW-1185">Reference proteome</keyword>
<accession>A0ABY6P439</accession>
<keyword evidence="1" id="KW-0472">Membrane</keyword>
<evidence type="ECO:0000313" key="2">
    <source>
        <dbReference type="EMBL" id="UZJ26412.1"/>
    </source>
</evidence>
<reference evidence="2" key="1">
    <citation type="submission" date="2022-10" db="EMBL/GenBank/DDBJ databases">
        <title>Rhodococcus sp.75.</title>
        <authorList>
            <person name="Sun M."/>
        </authorList>
    </citation>
    <scope>NUCLEOTIDE SEQUENCE</scope>
    <source>
        <strain evidence="2">75</strain>
    </source>
</reference>
<keyword evidence="1" id="KW-1133">Transmembrane helix</keyword>
<keyword evidence="1" id="KW-0812">Transmembrane</keyword>
<evidence type="ECO:0000256" key="1">
    <source>
        <dbReference type="SAM" id="Phobius"/>
    </source>
</evidence>